<dbReference type="RefSeq" id="WP_035378224.1">
    <property type="nucleotide sequence ID" value="NZ_AZQP01000007.1"/>
</dbReference>
<dbReference type="STRING" id="1403537.Q428_03575"/>
<sequence>MVNYHISDFGMEILRCVFNEYAWRIKNHISNIEQLIRNKNFQLAERSMIKFLINYGDNVVVWNYFGQLLILKRDFKNAYVVLKHAYELSSKRGKISKSILYHLVLCCRKLRYEDDINCYEEKLKKMERI</sequence>
<evidence type="ECO:0000313" key="2">
    <source>
        <dbReference type="Proteomes" id="UP000019681"/>
    </source>
</evidence>
<protein>
    <recommendedName>
        <fullName evidence="3">Bacterial transcriptional activator domain-containing protein</fullName>
    </recommendedName>
</protein>
<dbReference type="Proteomes" id="UP000019681">
    <property type="component" value="Unassembled WGS sequence"/>
</dbReference>
<name>A0A017RWT9_9CLOT</name>
<dbReference type="SUPFAM" id="SSF48452">
    <property type="entry name" value="TPR-like"/>
    <property type="match status" value="1"/>
</dbReference>
<reference evidence="1 2" key="1">
    <citation type="journal article" date="2014" name="Genome Announc.">
        <title>Draft Genome Sequence of Fervidicella metallireducens Strain AeBT, an Iron-Reducing Thermoanaerobe from the Great Artesian Basin.</title>
        <authorList>
            <person name="Patel B.K."/>
        </authorList>
    </citation>
    <scope>NUCLEOTIDE SEQUENCE [LARGE SCALE GENOMIC DNA]</scope>
    <source>
        <strain evidence="1 2">AeB</strain>
    </source>
</reference>
<evidence type="ECO:0000313" key="1">
    <source>
        <dbReference type="EMBL" id="EYE89243.1"/>
    </source>
</evidence>
<dbReference type="AlphaFoldDB" id="A0A017RWT9"/>
<comment type="caution">
    <text evidence="1">The sequence shown here is derived from an EMBL/GenBank/DDBJ whole genome shotgun (WGS) entry which is preliminary data.</text>
</comment>
<evidence type="ECO:0008006" key="3">
    <source>
        <dbReference type="Google" id="ProtNLM"/>
    </source>
</evidence>
<dbReference type="EMBL" id="AZQP01000007">
    <property type="protein sequence ID" value="EYE89243.1"/>
    <property type="molecule type" value="Genomic_DNA"/>
</dbReference>
<dbReference type="InterPro" id="IPR011990">
    <property type="entry name" value="TPR-like_helical_dom_sf"/>
</dbReference>
<accession>A0A017RWT9</accession>
<keyword evidence="2" id="KW-1185">Reference proteome</keyword>
<organism evidence="1 2">
    <name type="scientific">Fervidicella metallireducens AeB</name>
    <dbReference type="NCBI Taxonomy" id="1403537"/>
    <lineage>
        <taxon>Bacteria</taxon>
        <taxon>Bacillati</taxon>
        <taxon>Bacillota</taxon>
        <taxon>Clostridia</taxon>
        <taxon>Eubacteriales</taxon>
        <taxon>Clostridiaceae</taxon>
        <taxon>Fervidicella</taxon>
    </lineage>
</organism>
<gene>
    <name evidence="1" type="ORF">Q428_03575</name>
</gene>
<proteinExistence type="predicted"/>